<dbReference type="EMBL" id="AUZY01005786">
    <property type="protein sequence ID" value="EQD57400.1"/>
    <property type="molecule type" value="Genomic_DNA"/>
</dbReference>
<dbReference type="SUPFAM" id="SSF52283">
    <property type="entry name" value="Formate/glycerate dehydrogenase catalytic domain-like"/>
    <property type="match status" value="1"/>
</dbReference>
<dbReference type="GO" id="GO:0008750">
    <property type="term" value="F:proton-translocating NAD(P)+ transhydrogenase activity"/>
    <property type="evidence" value="ECO:0007669"/>
    <property type="project" value="UniProtKB-EC"/>
</dbReference>
<evidence type="ECO:0000256" key="2">
    <source>
        <dbReference type="ARBA" id="ARBA00022857"/>
    </source>
</evidence>
<evidence type="ECO:0000313" key="7">
    <source>
        <dbReference type="EMBL" id="EQD57400.1"/>
    </source>
</evidence>
<comment type="caution">
    <text evidence="7">The sequence shown here is derived from an EMBL/GenBank/DDBJ whole genome shotgun (WGS) entry which is preliminary data.</text>
</comment>
<reference evidence="7" key="2">
    <citation type="journal article" date="2014" name="ISME J.">
        <title>Microbial stratification in low pH oxic and suboxic macroscopic growths along an acid mine drainage.</title>
        <authorList>
            <person name="Mendez-Garcia C."/>
            <person name="Mesa V."/>
            <person name="Sprenger R.R."/>
            <person name="Richter M."/>
            <person name="Diez M.S."/>
            <person name="Solano J."/>
            <person name="Bargiela R."/>
            <person name="Golyshina O.V."/>
            <person name="Manteca A."/>
            <person name="Ramos J.L."/>
            <person name="Gallego J.R."/>
            <person name="Llorente I."/>
            <person name="Martins Dos Santos V.A."/>
            <person name="Jensen O.N."/>
            <person name="Pelaez A.I."/>
            <person name="Sanchez J."/>
            <person name="Ferrer M."/>
        </authorList>
    </citation>
    <scope>NUCLEOTIDE SEQUENCE</scope>
</reference>
<dbReference type="SMART" id="SM01003">
    <property type="entry name" value="AlaDh_PNT_N"/>
    <property type="match status" value="1"/>
</dbReference>
<dbReference type="EC" id="7.1.1.1" evidence="1"/>
<dbReference type="AlphaFoldDB" id="T1BTW7"/>
<dbReference type="Pfam" id="PF05222">
    <property type="entry name" value="AlaDh_PNT_N"/>
    <property type="match status" value="1"/>
</dbReference>
<reference evidence="7" key="1">
    <citation type="submission" date="2013-08" db="EMBL/GenBank/DDBJ databases">
        <authorList>
            <person name="Mendez C."/>
            <person name="Richter M."/>
            <person name="Ferrer M."/>
            <person name="Sanchez J."/>
        </authorList>
    </citation>
    <scope>NUCLEOTIDE SEQUENCE</scope>
</reference>
<comment type="catalytic activity">
    <reaction evidence="5">
        <text>NAD(+) + NADPH + H(+)(in) = NADH + NADP(+) + H(+)(out)</text>
        <dbReference type="Rhea" id="RHEA:47992"/>
        <dbReference type="ChEBI" id="CHEBI:15378"/>
        <dbReference type="ChEBI" id="CHEBI:57540"/>
        <dbReference type="ChEBI" id="CHEBI:57783"/>
        <dbReference type="ChEBI" id="CHEBI:57945"/>
        <dbReference type="ChEBI" id="CHEBI:58349"/>
        <dbReference type="EC" id="7.1.1.1"/>
    </reaction>
</comment>
<dbReference type="GO" id="GO:0006740">
    <property type="term" value="P:NADPH regeneration"/>
    <property type="evidence" value="ECO:0007669"/>
    <property type="project" value="TreeGrafter"/>
</dbReference>
<organism evidence="7">
    <name type="scientific">mine drainage metagenome</name>
    <dbReference type="NCBI Taxonomy" id="410659"/>
    <lineage>
        <taxon>unclassified sequences</taxon>
        <taxon>metagenomes</taxon>
        <taxon>ecological metagenomes</taxon>
    </lineage>
</organism>
<accession>T1BTW7</accession>
<feature type="non-terminal residue" evidence="7">
    <location>
        <position position="116"/>
    </location>
</feature>
<evidence type="ECO:0000256" key="3">
    <source>
        <dbReference type="ARBA" id="ARBA00022967"/>
    </source>
</evidence>
<protein>
    <recommendedName>
        <fullName evidence="1">proton-translocating NAD(P)(+) transhydrogenase</fullName>
        <ecNumber evidence="1">7.1.1.1</ecNumber>
    </recommendedName>
</protein>
<feature type="domain" description="Alanine dehydrogenase/pyridine nucleotide transhydrogenase N-terminal" evidence="6">
    <location>
        <begin position="6"/>
        <end position="116"/>
    </location>
</feature>
<evidence type="ECO:0000256" key="4">
    <source>
        <dbReference type="ARBA" id="ARBA00023027"/>
    </source>
</evidence>
<evidence type="ECO:0000259" key="6">
    <source>
        <dbReference type="SMART" id="SM01003"/>
    </source>
</evidence>
<dbReference type="PANTHER" id="PTHR10160">
    <property type="entry name" value="NAD(P) TRANSHYDROGENASE"/>
    <property type="match status" value="1"/>
</dbReference>
<dbReference type="PANTHER" id="PTHR10160:SF19">
    <property type="entry name" value="PROTON-TRANSLOCATING NAD(P)(+) TRANSHYDROGENASE"/>
    <property type="match status" value="1"/>
</dbReference>
<gene>
    <name evidence="7" type="ORF">B1B_08822</name>
</gene>
<keyword evidence="3" id="KW-1278">Translocase</keyword>
<evidence type="ECO:0000256" key="5">
    <source>
        <dbReference type="ARBA" id="ARBA00048202"/>
    </source>
</evidence>
<dbReference type="Gene3D" id="3.40.50.720">
    <property type="entry name" value="NAD(P)-binding Rossmann-like Domain"/>
    <property type="match status" value="1"/>
</dbReference>
<dbReference type="GO" id="GO:0005886">
    <property type="term" value="C:plasma membrane"/>
    <property type="evidence" value="ECO:0007669"/>
    <property type="project" value="TreeGrafter"/>
</dbReference>
<dbReference type="GO" id="GO:0050661">
    <property type="term" value="F:NADP binding"/>
    <property type="evidence" value="ECO:0007669"/>
    <property type="project" value="TreeGrafter"/>
</dbReference>
<proteinExistence type="predicted"/>
<sequence length="116" mass="12269">MPIRISVPKETTPGERRVALVPEVVKKLTQSGWEIRIEPGAGASAGFPDAEYGAAGARIEADPAQLWGSAAVVLKIAIPSEPEIARLPAGAIVVSLMNAHRNLEKVRALRSRPVTA</sequence>
<dbReference type="InterPro" id="IPR007886">
    <property type="entry name" value="AlaDH/PNT_N"/>
</dbReference>
<evidence type="ECO:0000256" key="1">
    <source>
        <dbReference type="ARBA" id="ARBA00012943"/>
    </source>
</evidence>
<name>T1BTW7_9ZZZZ</name>
<keyword evidence="2" id="KW-0521">NADP</keyword>
<keyword evidence="4" id="KW-0520">NAD</keyword>